<dbReference type="PANTHER" id="PTHR46231:SF1">
    <property type="entry name" value="ANKYRIN REPEAT AND BTB_POZ DOMAIN-CONTAINING PROTEIN 1"/>
    <property type="match status" value="1"/>
</dbReference>
<accession>A0A835XKJ0</accession>
<keyword evidence="6" id="KW-1185">Reference proteome</keyword>
<gene>
    <name evidence="5" type="ORF">HYH03_016182</name>
</gene>
<evidence type="ECO:0000256" key="3">
    <source>
        <dbReference type="ARBA" id="ARBA00023043"/>
    </source>
</evidence>
<comment type="pathway">
    <text evidence="1">Protein modification; protein ubiquitination.</text>
</comment>
<reference evidence="5" key="1">
    <citation type="journal article" date="2020" name="bioRxiv">
        <title>Comparative genomics of Chlamydomonas.</title>
        <authorList>
            <person name="Craig R.J."/>
            <person name="Hasan A.R."/>
            <person name="Ness R.W."/>
            <person name="Keightley P.D."/>
        </authorList>
    </citation>
    <scope>NUCLEOTIDE SEQUENCE</scope>
    <source>
        <strain evidence="5">CCAP 11/70</strain>
    </source>
</reference>
<protein>
    <recommendedName>
        <fullName evidence="4">BTB domain-containing protein</fullName>
    </recommendedName>
</protein>
<dbReference type="Gene3D" id="2.120.10.30">
    <property type="entry name" value="TolB, C-terminal domain"/>
    <property type="match status" value="1"/>
</dbReference>
<dbReference type="PROSITE" id="PS50097">
    <property type="entry name" value="BTB"/>
    <property type="match status" value="1"/>
</dbReference>
<sequence>MSLSCRSVQLRDPINGLAVRPGLGGGPACTLAFLRDGGMCELDCAGPDSSGLGPQLPTQGKALGSAFRPVYDPCTDAVLVVPRPWTAVLRLNANREVSLLAGSVATSTGIADGVGAVARFSRIVSTTTDARGSVFCVDWGGKLRRLDTRSGHVATLAAVEPPKGTWWSVAYDSTTGALYAATKTAVCRLRPSALTASGSGSGSRAGGEAEEAVELVAGDWAEEGDANGPGAIARFHNITALLALPGSGRLLIADGPDLRCLLGYGVNTLASDCLHQNGAQQLVLLPHGELAAVSCWSQDLALFAGPELASGPAAAAAGPSGALAAAGRGPGPGSGAGFEFGGFRCVPDTPVQSDRCFSMPRLGATSWVGPTVGSHAPATPAPTAAAAAASTAPVVAAAAEAAEVQPVDPSRLLGLLAAPSAAGGGGFVTVLLAGGQATVAHRSVLAAGSGFFATHLAAAPADAAALEMSLTDADPDAFAVLLRHMYGIAMDMYPSPYDAAVHLVAAVPAELLRPTAVLASRLDVHGAVAALAERLAAAATPATAVQDLVWADAHHMSELATRLRRFVLSQRSLVVREAKADVLALVGRRPELAAELMMALMEAENGDDSAGLLRATMST</sequence>
<feature type="domain" description="BTB" evidence="4">
    <location>
        <begin position="427"/>
        <end position="494"/>
    </location>
</feature>
<dbReference type="SUPFAM" id="SSF101898">
    <property type="entry name" value="NHL repeat"/>
    <property type="match status" value="1"/>
</dbReference>
<dbReference type="OrthoDB" id="558441at2759"/>
<comment type="caution">
    <text evidence="5">The sequence shown here is derived from an EMBL/GenBank/DDBJ whole genome shotgun (WGS) entry which is preliminary data.</text>
</comment>
<dbReference type="GO" id="GO:0000151">
    <property type="term" value="C:ubiquitin ligase complex"/>
    <property type="evidence" value="ECO:0007669"/>
    <property type="project" value="TreeGrafter"/>
</dbReference>
<dbReference type="AlphaFoldDB" id="A0A835XKJ0"/>
<dbReference type="SUPFAM" id="SSF54695">
    <property type="entry name" value="POZ domain"/>
    <property type="match status" value="1"/>
</dbReference>
<dbReference type="InterPro" id="IPR044515">
    <property type="entry name" value="ABTB1"/>
</dbReference>
<organism evidence="5 6">
    <name type="scientific">Edaphochlamys debaryana</name>
    <dbReference type="NCBI Taxonomy" id="47281"/>
    <lineage>
        <taxon>Eukaryota</taxon>
        <taxon>Viridiplantae</taxon>
        <taxon>Chlorophyta</taxon>
        <taxon>core chlorophytes</taxon>
        <taxon>Chlorophyceae</taxon>
        <taxon>CS clade</taxon>
        <taxon>Chlamydomonadales</taxon>
        <taxon>Chlamydomonadales incertae sedis</taxon>
        <taxon>Edaphochlamys</taxon>
    </lineage>
</organism>
<dbReference type="Proteomes" id="UP000612055">
    <property type="component" value="Unassembled WGS sequence"/>
</dbReference>
<dbReference type="GO" id="GO:0005737">
    <property type="term" value="C:cytoplasm"/>
    <property type="evidence" value="ECO:0007669"/>
    <property type="project" value="TreeGrafter"/>
</dbReference>
<dbReference type="InterPro" id="IPR000210">
    <property type="entry name" value="BTB/POZ_dom"/>
</dbReference>
<evidence type="ECO:0000256" key="2">
    <source>
        <dbReference type="ARBA" id="ARBA00022737"/>
    </source>
</evidence>
<dbReference type="InterPro" id="IPR011042">
    <property type="entry name" value="6-blade_b-propeller_TolB-like"/>
</dbReference>
<evidence type="ECO:0000259" key="4">
    <source>
        <dbReference type="PROSITE" id="PS50097"/>
    </source>
</evidence>
<evidence type="ECO:0000313" key="6">
    <source>
        <dbReference type="Proteomes" id="UP000612055"/>
    </source>
</evidence>
<dbReference type="EMBL" id="JAEHOE010000136">
    <property type="protein sequence ID" value="KAG2485085.1"/>
    <property type="molecule type" value="Genomic_DNA"/>
</dbReference>
<dbReference type="Pfam" id="PF00651">
    <property type="entry name" value="BTB"/>
    <property type="match status" value="1"/>
</dbReference>
<dbReference type="PANTHER" id="PTHR46231">
    <property type="entry name" value="ANKYRIN REPEAT AND BTB/POZ DOMAIN-CONTAINING PROTEIN 1"/>
    <property type="match status" value="1"/>
</dbReference>
<dbReference type="Gene3D" id="3.30.710.10">
    <property type="entry name" value="Potassium Channel Kv1.1, Chain A"/>
    <property type="match status" value="1"/>
</dbReference>
<evidence type="ECO:0000313" key="5">
    <source>
        <dbReference type="EMBL" id="KAG2485085.1"/>
    </source>
</evidence>
<dbReference type="InterPro" id="IPR011333">
    <property type="entry name" value="SKP1/BTB/POZ_sf"/>
</dbReference>
<dbReference type="CDD" id="cd18186">
    <property type="entry name" value="BTB_POZ_ZBTB_KLHL-like"/>
    <property type="match status" value="1"/>
</dbReference>
<keyword evidence="3" id="KW-0040">ANK repeat</keyword>
<proteinExistence type="predicted"/>
<evidence type="ECO:0000256" key="1">
    <source>
        <dbReference type="ARBA" id="ARBA00004906"/>
    </source>
</evidence>
<name>A0A835XKJ0_9CHLO</name>
<keyword evidence="2" id="KW-0677">Repeat</keyword>